<dbReference type="Proteomes" id="UP000095552">
    <property type="component" value="Unassembled WGS sequence"/>
</dbReference>
<reference evidence="3 4" key="1">
    <citation type="submission" date="2016-08" db="EMBL/GenBank/DDBJ databases">
        <title>Draft genome of Fabibacter sp. strain SK-8.</title>
        <authorList>
            <person name="Wong S.-K."/>
            <person name="Hamasaki K."/>
            <person name="Yoshizawa S."/>
        </authorList>
    </citation>
    <scope>NUCLEOTIDE SEQUENCE [LARGE SCALE GENOMIC DNA]</scope>
    <source>
        <strain evidence="3 4">SK-8</strain>
    </source>
</reference>
<dbReference type="OrthoDB" id="129627at2"/>
<evidence type="ECO:0000256" key="1">
    <source>
        <dbReference type="SAM" id="Phobius"/>
    </source>
</evidence>
<dbReference type="PANTHER" id="PTHR40763">
    <property type="entry name" value="MEMBRANE PROTEIN-RELATED"/>
    <property type="match status" value="1"/>
</dbReference>
<evidence type="ECO:0000259" key="2">
    <source>
        <dbReference type="Pfam" id="PF22570"/>
    </source>
</evidence>
<dbReference type="RefSeq" id="WP_069834621.1">
    <property type="nucleotide sequence ID" value="NZ_MDGQ01000004.1"/>
</dbReference>
<feature type="domain" description="LiaF transmembrane" evidence="2">
    <location>
        <begin position="9"/>
        <end position="103"/>
    </location>
</feature>
<feature type="transmembrane region" description="Helical" evidence="1">
    <location>
        <begin position="12"/>
        <end position="31"/>
    </location>
</feature>
<keyword evidence="1" id="KW-0472">Membrane</keyword>
<organism evidence="3 4">
    <name type="scientific">Roseivirga misakiensis</name>
    <dbReference type="NCBI Taxonomy" id="1563681"/>
    <lineage>
        <taxon>Bacteria</taxon>
        <taxon>Pseudomonadati</taxon>
        <taxon>Bacteroidota</taxon>
        <taxon>Cytophagia</taxon>
        <taxon>Cytophagales</taxon>
        <taxon>Roseivirgaceae</taxon>
        <taxon>Roseivirga</taxon>
    </lineage>
</organism>
<protein>
    <recommendedName>
        <fullName evidence="2">LiaF transmembrane domain-containing protein</fullName>
    </recommendedName>
</protein>
<dbReference type="PANTHER" id="PTHR40763:SF5">
    <property type="entry name" value="MEMBRANE PROTEIN"/>
    <property type="match status" value="1"/>
</dbReference>
<dbReference type="EMBL" id="MDGQ01000004">
    <property type="protein sequence ID" value="OEK05703.1"/>
    <property type="molecule type" value="Genomic_DNA"/>
</dbReference>
<dbReference type="InterPro" id="IPR054331">
    <property type="entry name" value="LiaF_TM"/>
</dbReference>
<dbReference type="STRING" id="1563681.BFP71_06155"/>
<dbReference type="AlphaFoldDB" id="A0A1E5T2U1"/>
<feature type="transmembrane region" description="Helical" evidence="1">
    <location>
        <begin position="37"/>
        <end position="53"/>
    </location>
</feature>
<evidence type="ECO:0000313" key="4">
    <source>
        <dbReference type="Proteomes" id="UP000095552"/>
    </source>
</evidence>
<keyword evidence="4" id="KW-1185">Reference proteome</keyword>
<dbReference type="Pfam" id="PF22570">
    <property type="entry name" value="LiaF-TM"/>
    <property type="match status" value="1"/>
</dbReference>
<keyword evidence="1" id="KW-0812">Transmembrane</keyword>
<evidence type="ECO:0000313" key="3">
    <source>
        <dbReference type="EMBL" id="OEK05703.1"/>
    </source>
</evidence>
<name>A0A1E5T2U1_9BACT</name>
<comment type="caution">
    <text evidence="3">The sequence shown here is derived from an EMBL/GenBank/DDBJ whole genome shotgun (WGS) entry which is preliminary data.</text>
</comment>
<sequence>MNNINKSTLLGILLVLVGGVTVLSNLGLIPWQLRHYLFQWENILMLLGIFFFFSQEDKKAGIILFVIGFYFVLDDWFYIDFSFWDFWPVSLVLIGIYILNRKAVTTDDLKSNHQDEKDFIQDTAIFSGGDKVIGTRNFKGGSLTAVFGGSNIDLTTSELSKDSAKLDLFYMFGGSKIRVPKDWNVEVKTTSIFGALTDKRIVKAYNPESPETLVITGVIIFGGAELTN</sequence>
<accession>A0A1E5T2U1</accession>
<feature type="transmembrane region" description="Helical" evidence="1">
    <location>
        <begin position="84"/>
        <end position="100"/>
    </location>
</feature>
<keyword evidence="1" id="KW-1133">Transmembrane helix</keyword>
<proteinExistence type="predicted"/>
<gene>
    <name evidence="3" type="ORF">BFP71_06155</name>
</gene>
<feature type="transmembrane region" description="Helical" evidence="1">
    <location>
        <begin position="60"/>
        <end position="78"/>
    </location>
</feature>